<dbReference type="PROSITE" id="PS51257">
    <property type="entry name" value="PROKAR_LIPOPROTEIN"/>
    <property type="match status" value="1"/>
</dbReference>
<feature type="compositionally biased region" description="Polar residues" evidence="1">
    <location>
        <begin position="30"/>
        <end position="46"/>
    </location>
</feature>
<evidence type="ECO:0000256" key="2">
    <source>
        <dbReference type="SAM" id="SignalP"/>
    </source>
</evidence>
<comment type="caution">
    <text evidence="5">The sequence shown here is derived from an EMBL/GenBank/DDBJ whole genome shotgun (WGS) entry which is preliminary data.</text>
</comment>
<feature type="region of interest" description="Disordered" evidence="1">
    <location>
        <begin position="15"/>
        <end position="112"/>
    </location>
</feature>
<evidence type="ECO:0000256" key="1">
    <source>
        <dbReference type="SAM" id="MobiDB-lite"/>
    </source>
</evidence>
<reference evidence="5 6" key="1">
    <citation type="submission" date="2022-11" db="EMBL/GenBank/DDBJ databases">
        <title>Minimal conservation of predation-associated metabolite biosynthetic gene clusters underscores biosynthetic potential of Myxococcota including descriptions for ten novel species: Archangium lansinium sp. nov., Myxococcus landrumus sp. nov., Nannocystis bai.</title>
        <authorList>
            <person name="Ahearne A."/>
            <person name="Stevens C."/>
            <person name="Dowd S."/>
        </authorList>
    </citation>
    <scope>NUCLEOTIDE SEQUENCE [LARGE SCALE GENOMIC DNA]</scope>
    <source>
        <strain evidence="5 6">NCELM</strain>
    </source>
</reference>
<feature type="domain" description="SH3b" evidence="4">
    <location>
        <begin position="122"/>
        <end position="180"/>
    </location>
</feature>
<dbReference type="CDD" id="cd12797">
    <property type="entry name" value="M23_peptidase"/>
    <property type="match status" value="1"/>
</dbReference>
<dbReference type="Gene3D" id="2.70.70.10">
    <property type="entry name" value="Glucose Permease (Domain IIA)"/>
    <property type="match status" value="1"/>
</dbReference>
<evidence type="ECO:0000259" key="3">
    <source>
        <dbReference type="Pfam" id="PF01551"/>
    </source>
</evidence>
<accession>A0ABT5BNF3</accession>
<dbReference type="InterPro" id="IPR016047">
    <property type="entry name" value="M23ase_b-sheet_dom"/>
</dbReference>
<evidence type="ECO:0000313" key="5">
    <source>
        <dbReference type="EMBL" id="MDC0675694.1"/>
    </source>
</evidence>
<proteinExistence type="predicted"/>
<dbReference type="InterPro" id="IPR050570">
    <property type="entry name" value="Cell_wall_metabolism_enzyme"/>
</dbReference>
<sequence>MRRRAPIAVLLAASCYASPPGGAGDESWGEPSSTSGDQADASTDAETSNPSPTSTSPTSTSPTSTTGSADSDGTQTTGDGGTPGTTGAELTTGSSGGSTSDGGVPLPPDCPRVKVTVMPGNTLNVRPAPSTAGEPVGALVPGAIADVLSLVHGEVVGDEDLWFEIAKDDITGFVLATYVECTTEEAPQLEPPEAYWLPLECGKQAKISQGNFGNYSHQGKAAYAFDFAIPLDTPMVAMADGIVLHTYSETMPGDACYDGGGEECFPYANLVILLHGDGSTTLYKHLNAVNVADGEFVPRGDIVGLSGSTGYSTGPHAHTMRMENCGATNCQSIALAFADVAGDGVPDTGQTVTSMNCP</sequence>
<dbReference type="InterPro" id="IPR011055">
    <property type="entry name" value="Dup_hybrid_motif"/>
</dbReference>
<dbReference type="Pfam" id="PF08239">
    <property type="entry name" value="SH3_3"/>
    <property type="match status" value="1"/>
</dbReference>
<dbReference type="EMBL" id="JAQNDN010000028">
    <property type="protein sequence ID" value="MDC0675694.1"/>
    <property type="molecule type" value="Genomic_DNA"/>
</dbReference>
<organism evidence="5 6">
    <name type="scientific">Nannocystis radixulma</name>
    <dbReference type="NCBI Taxonomy" id="2995305"/>
    <lineage>
        <taxon>Bacteria</taxon>
        <taxon>Pseudomonadati</taxon>
        <taxon>Myxococcota</taxon>
        <taxon>Polyangia</taxon>
        <taxon>Nannocystales</taxon>
        <taxon>Nannocystaceae</taxon>
        <taxon>Nannocystis</taxon>
    </lineage>
</organism>
<feature type="domain" description="M23ase beta-sheet core" evidence="3">
    <location>
        <begin position="223"/>
        <end position="326"/>
    </location>
</feature>
<feature type="signal peptide" evidence="2">
    <location>
        <begin position="1"/>
        <end position="23"/>
    </location>
</feature>
<dbReference type="Pfam" id="PF01551">
    <property type="entry name" value="Peptidase_M23"/>
    <property type="match status" value="1"/>
</dbReference>
<dbReference type="RefSeq" id="WP_272011078.1">
    <property type="nucleotide sequence ID" value="NZ_JAQNDN010000028.1"/>
</dbReference>
<dbReference type="Proteomes" id="UP001217838">
    <property type="component" value="Unassembled WGS sequence"/>
</dbReference>
<dbReference type="InterPro" id="IPR003646">
    <property type="entry name" value="SH3-like_bac-type"/>
</dbReference>
<keyword evidence="6" id="KW-1185">Reference proteome</keyword>
<dbReference type="PANTHER" id="PTHR21666:SF270">
    <property type="entry name" value="MUREIN HYDROLASE ACTIVATOR ENVC"/>
    <property type="match status" value="1"/>
</dbReference>
<name>A0ABT5BNF3_9BACT</name>
<dbReference type="PANTHER" id="PTHR21666">
    <property type="entry name" value="PEPTIDASE-RELATED"/>
    <property type="match status" value="1"/>
</dbReference>
<protein>
    <submittedName>
        <fullName evidence="5">Peptidoglycan DD-metalloendopeptidase family protein</fullName>
    </submittedName>
</protein>
<keyword evidence="2" id="KW-0732">Signal</keyword>
<feature type="compositionally biased region" description="Low complexity" evidence="1">
    <location>
        <begin position="47"/>
        <end position="77"/>
    </location>
</feature>
<gene>
    <name evidence="5" type="ORF">POL58_48650</name>
</gene>
<evidence type="ECO:0000259" key="4">
    <source>
        <dbReference type="Pfam" id="PF08239"/>
    </source>
</evidence>
<evidence type="ECO:0000313" key="6">
    <source>
        <dbReference type="Proteomes" id="UP001217838"/>
    </source>
</evidence>
<dbReference type="Gene3D" id="2.30.30.40">
    <property type="entry name" value="SH3 Domains"/>
    <property type="match status" value="1"/>
</dbReference>
<dbReference type="SUPFAM" id="SSF51261">
    <property type="entry name" value="Duplicated hybrid motif"/>
    <property type="match status" value="1"/>
</dbReference>
<feature type="chain" id="PRO_5045957797" evidence="2">
    <location>
        <begin position="24"/>
        <end position="358"/>
    </location>
</feature>